<evidence type="ECO:0000256" key="2">
    <source>
        <dbReference type="ARBA" id="ARBA00022679"/>
    </source>
</evidence>
<dbReference type="GO" id="GO:0045116">
    <property type="term" value="P:protein neddylation"/>
    <property type="evidence" value="ECO:0007669"/>
    <property type="project" value="UniProtKB-ARBA"/>
</dbReference>
<keyword evidence="5 9" id="KW-0067">ATP-binding</keyword>
<evidence type="ECO:0000256" key="9">
    <source>
        <dbReference type="RuleBase" id="RU362109"/>
    </source>
</evidence>
<comment type="similarity">
    <text evidence="9">Belongs to the ubiquitin-conjugating enzyme family.</text>
</comment>
<dbReference type="SUPFAM" id="SSF54495">
    <property type="entry name" value="UBC-like"/>
    <property type="match status" value="1"/>
</dbReference>
<dbReference type="WBParaSite" id="Pan_g394.t1">
    <property type="protein sequence ID" value="Pan_g394.t1"/>
    <property type="gene ID" value="Pan_g394"/>
</dbReference>
<accession>A0A7E4ZYP0</accession>
<dbReference type="EC" id="2.3.2.34" evidence="7"/>
<evidence type="ECO:0000259" key="10">
    <source>
        <dbReference type="PROSITE" id="PS50127"/>
    </source>
</evidence>
<evidence type="ECO:0000256" key="5">
    <source>
        <dbReference type="ARBA" id="ARBA00022840"/>
    </source>
</evidence>
<keyword evidence="3 9" id="KW-0547">Nucleotide-binding</keyword>
<dbReference type="GO" id="GO:0061654">
    <property type="term" value="F:NEDD8 conjugating enzyme activity"/>
    <property type="evidence" value="ECO:0007669"/>
    <property type="project" value="UniProtKB-EC"/>
</dbReference>
<keyword evidence="11" id="KW-1185">Reference proteome</keyword>
<feature type="active site" description="Glycyl thioester intermediate" evidence="8">
    <location>
        <position position="110"/>
    </location>
</feature>
<comment type="pathway">
    <text evidence="1">Protein modification; protein neddylation.</text>
</comment>
<evidence type="ECO:0000256" key="1">
    <source>
        <dbReference type="ARBA" id="ARBA00005032"/>
    </source>
</evidence>
<dbReference type="Proteomes" id="UP000492821">
    <property type="component" value="Unassembled WGS sequence"/>
</dbReference>
<proteinExistence type="inferred from homology"/>
<evidence type="ECO:0000313" key="11">
    <source>
        <dbReference type="Proteomes" id="UP000492821"/>
    </source>
</evidence>
<evidence type="ECO:0000256" key="8">
    <source>
        <dbReference type="PROSITE-ProRule" id="PRU10133"/>
    </source>
</evidence>
<dbReference type="SMART" id="SM00212">
    <property type="entry name" value="UBCc"/>
    <property type="match status" value="1"/>
</dbReference>
<dbReference type="PANTHER" id="PTHR24068">
    <property type="entry name" value="UBIQUITIN-CONJUGATING ENZYME E2"/>
    <property type="match status" value="1"/>
</dbReference>
<feature type="domain" description="UBC core" evidence="10">
    <location>
        <begin position="24"/>
        <end position="179"/>
    </location>
</feature>
<evidence type="ECO:0000256" key="3">
    <source>
        <dbReference type="ARBA" id="ARBA00022741"/>
    </source>
</evidence>
<organism evidence="11 12">
    <name type="scientific">Panagrellus redivivus</name>
    <name type="common">Microworm</name>
    <dbReference type="NCBI Taxonomy" id="6233"/>
    <lineage>
        <taxon>Eukaryota</taxon>
        <taxon>Metazoa</taxon>
        <taxon>Ecdysozoa</taxon>
        <taxon>Nematoda</taxon>
        <taxon>Chromadorea</taxon>
        <taxon>Rhabditida</taxon>
        <taxon>Tylenchina</taxon>
        <taxon>Panagrolaimomorpha</taxon>
        <taxon>Panagrolaimoidea</taxon>
        <taxon>Panagrolaimidae</taxon>
        <taxon>Panagrellus</taxon>
    </lineage>
</organism>
<evidence type="ECO:0000256" key="7">
    <source>
        <dbReference type="ARBA" id="ARBA00044047"/>
    </source>
</evidence>
<protein>
    <recommendedName>
        <fullName evidence="7">E2 NEDD8-conjugating enzyme</fullName>
        <ecNumber evidence="7">2.3.2.34</ecNumber>
    </recommendedName>
</protein>
<dbReference type="PROSITE" id="PS50127">
    <property type="entry name" value="UBC_2"/>
    <property type="match status" value="1"/>
</dbReference>
<dbReference type="GO" id="GO:0005524">
    <property type="term" value="F:ATP binding"/>
    <property type="evidence" value="ECO:0007669"/>
    <property type="project" value="UniProtKB-UniRule"/>
</dbReference>
<dbReference type="AlphaFoldDB" id="A0A7E4ZYP0"/>
<comment type="catalytic activity">
    <reaction evidence="6">
        <text>[E1 NEDD8-activating enzyme]-S-[NEDD8 protein]-yl-L-cysteine + [E2 NEDD8-conjugating enzyme]-L-cysteine = [E1 NEDD8-activating enzyme]-L-cysteine + [E2 NEDD8-conjugating enzyme]-S-[NEDD8-protein]-yl-L-cysteine.</text>
        <dbReference type="EC" id="2.3.2.34"/>
    </reaction>
</comment>
<sequence>MFNLQKRINGVDEDRDYLGKRVTIRDKLLLAEVEDLKEKLRDLPSCRVTFPKKGQLHELNLQVAPTTGMYKGGLFGFQITVPPEYNNVPPVVKCLTRVYHPNISEDGAICLSLLRQNTLDGFGWMPTRRLADVVLGLHSLFTDLIDFKDPLNTEAAKMYESNPDSFQRKVTEYIRRYCN</sequence>
<dbReference type="InterPro" id="IPR023313">
    <property type="entry name" value="UBQ-conjugating_AS"/>
</dbReference>
<keyword evidence="2" id="KW-0808">Transferase</keyword>
<dbReference type="InterPro" id="IPR000608">
    <property type="entry name" value="UBC"/>
</dbReference>
<name>A0A7E4ZYP0_PANRE</name>
<evidence type="ECO:0000256" key="6">
    <source>
        <dbReference type="ARBA" id="ARBA00043698"/>
    </source>
</evidence>
<evidence type="ECO:0000256" key="4">
    <source>
        <dbReference type="ARBA" id="ARBA00022786"/>
    </source>
</evidence>
<reference evidence="12" key="2">
    <citation type="submission" date="2020-10" db="UniProtKB">
        <authorList>
            <consortium name="WormBaseParasite"/>
        </authorList>
    </citation>
    <scope>IDENTIFICATION</scope>
</reference>
<dbReference type="PROSITE" id="PS00183">
    <property type="entry name" value="UBC_1"/>
    <property type="match status" value="1"/>
</dbReference>
<dbReference type="FunFam" id="3.10.110.10:FF:000033">
    <property type="entry name" value="NEDD8-conjugating enzyme UBE2F"/>
    <property type="match status" value="1"/>
</dbReference>
<dbReference type="InterPro" id="IPR016135">
    <property type="entry name" value="UBQ-conjugating_enzyme/RWD"/>
</dbReference>
<dbReference type="CDD" id="cd23794">
    <property type="entry name" value="UBCc_UBE2F_UBE2M"/>
    <property type="match status" value="1"/>
</dbReference>
<dbReference type="Gene3D" id="3.10.110.10">
    <property type="entry name" value="Ubiquitin Conjugating Enzyme"/>
    <property type="match status" value="1"/>
</dbReference>
<dbReference type="Pfam" id="PF00179">
    <property type="entry name" value="UQ_con"/>
    <property type="match status" value="1"/>
</dbReference>
<reference evidence="11" key="1">
    <citation type="journal article" date="2013" name="Genetics">
        <title>The draft genome and transcriptome of Panagrellus redivivus are shaped by the harsh demands of a free-living lifestyle.</title>
        <authorList>
            <person name="Srinivasan J."/>
            <person name="Dillman A.R."/>
            <person name="Macchietto M.G."/>
            <person name="Heikkinen L."/>
            <person name="Lakso M."/>
            <person name="Fracchia K.M."/>
            <person name="Antoshechkin I."/>
            <person name="Mortazavi A."/>
            <person name="Wong G."/>
            <person name="Sternberg P.W."/>
        </authorList>
    </citation>
    <scope>NUCLEOTIDE SEQUENCE [LARGE SCALE GENOMIC DNA]</scope>
    <source>
        <strain evidence="11">MT8872</strain>
    </source>
</reference>
<keyword evidence="4 9" id="KW-0833">Ubl conjugation pathway</keyword>
<evidence type="ECO:0000313" key="12">
    <source>
        <dbReference type="WBParaSite" id="Pan_g394.t1"/>
    </source>
</evidence>